<name>A0A9P3GBA8_9APHY</name>
<dbReference type="InterPro" id="IPR008979">
    <property type="entry name" value="Galactose-bd-like_sf"/>
</dbReference>
<reference evidence="8 9" key="1">
    <citation type="submission" date="2021-08" db="EMBL/GenBank/DDBJ databases">
        <title>Draft Genome Sequence of Phanerochaete sordida strain YK-624.</title>
        <authorList>
            <person name="Mori T."/>
            <person name="Dohra H."/>
            <person name="Suzuki T."/>
            <person name="Kawagishi H."/>
            <person name="Hirai H."/>
        </authorList>
    </citation>
    <scope>NUCLEOTIDE SEQUENCE [LARGE SCALE GENOMIC DNA]</scope>
    <source>
        <strain evidence="8 9">YK-624</strain>
    </source>
</reference>
<evidence type="ECO:0000313" key="8">
    <source>
        <dbReference type="EMBL" id="GJE92617.1"/>
    </source>
</evidence>
<feature type="compositionally biased region" description="Low complexity" evidence="5">
    <location>
        <begin position="746"/>
        <end position="763"/>
    </location>
</feature>
<dbReference type="AlphaFoldDB" id="A0A9P3GBA8"/>
<feature type="region of interest" description="Disordered" evidence="5">
    <location>
        <begin position="812"/>
        <end position="879"/>
    </location>
</feature>
<feature type="compositionally biased region" description="Low complexity" evidence="5">
    <location>
        <begin position="395"/>
        <end position="409"/>
    </location>
</feature>
<dbReference type="Proteomes" id="UP000703269">
    <property type="component" value="Unassembled WGS sequence"/>
</dbReference>
<evidence type="ECO:0000256" key="5">
    <source>
        <dbReference type="SAM" id="MobiDB-lite"/>
    </source>
</evidence>
<dbReference type="OrthoDB" id="266334at2759"/>
<evidence type="ECO:0000256" key="2">
    <source>
        <dbReference type="ARBA" id="ARBA00022692"/>
    </source>
</evidence>
<feature type="compositionally biased region" description="Basic and acidic residues" evidence="5">
    <location>
        <begin position="328"/>
        <end position="337"/>
    </location>
</feature>
<feature type="compositionally biased region" description="Low complexity" evidence="5">
    <location>
        <begin position="671"/>
        <end position="688"/>
    </location>
</feature>
<keyword evidence="3" id="KW-1133">Transmembrane helix</keyword>
<dbReference type="PROSITE" id="PS51469">
    <property type="entry name" value="SUN"/>
    <property type="match status" value="1"/>
</dbReference>
<dbReference type="InterPro" id="IPR012919">
    <property type="entry name" value="SUN_dom"/>
</dbReference>
<feature type="compositionally biased region" description="Polar residues" evidence="5">
    <location>
        <begin position="728"/>
        <end position="738"/>
    </location>
</feature>
<feature type="region of interest" description="Disordered" evidence="5">
    <location>
        <begin position="73"/>
        <end position="99"/>
    </location>
</feature>
<feature type="compositionally biased region" description="Basic residues" evidence="5">
    <location>
        <begin position="713"/>
        <end position="727"/>
    </location>
</feature>
<dbReference type="GO" id="GO:0012505">
    <property type="term" value="C:endomembrane system"/>
    <property type="evidence" value="ECO:0007669"/>
    <property type="project" value="UniProtKB-SubCell"/>
</dbReference>
<proteinExistence type="predicted"/>
<feature type="region of interest" description="Disordered" evidence="5">
    <location>
        <begin position="318"/>
        <end position="490"/>
    </location>
</feature>
<dbReference type="PANTHER" id="PTHR12953">
    <property type="entry name" value="MEMBRANE PROTEIN CH1 RELATED"/>
    <property type="match status" value="1"/>
</dbReference>
<dbReference type="InterPro" id="IPR045120">
    <property type="entry name" value="Suco/Slp1-like"/>
</dbReference>
<comment type="subcellular location">
    <subcellularLocation>
        <location evidence="1">Endomembrane system</location>
    </subcellularLocation>
</comment>
<dbReference type="Gene3D" id="2.60.120.260">
    <property type="entry name" value="Galactose-binding domain-like"/>
    <property type="match status" value="1"/>
</dbReference>
<feature type="signal peptide" evidence="6">
    <location>
        <begin position="1"/>
        <end position="22"/>
    </location>
</feature>
<feature type="compositionally biased region" description="Pro residues" evidence="5">
    <location>
        <begin position="858"/>
        <end position="868"/>
    </location>
</feature>
<dbReference type="GO" id="GO:0034975">
    <property type="term" value="P:protein folding in endoplasmic reticulum"/>
    <property type="evidence" value="ECO:0007669"/>
    <property type="project" value="TreeGrafter"/>
</dbReference>
<evidence type="ECO:0000313" key="9">
    <source>
        <dbReference type="Proteomes" id="UP000703269"/>
    </source>
</evidence>
<keyword evidence="9" id="KW-1185">Reference proteome</keyword>
<evidence type="ECO:0000256" key="6">
    <source>
        <dbReference type="SAM" id="SignalP"/>
    </source>
</evidence>
<evidence type="ECO:0000256" key="1">
    <source>
        <dbReference type="ARBA" id="ARBA00004308"/>
    </source>
</evidence>
<feature type="domain" description="SUN" evidence="7">
    <location>
        <begin position="107"/>
        <end position="283"/>
    </location>
</feature>
<feature type="chain" id="PRO_5040127485" evidence="6">
    <location>
        <begin position="23"/>
        <end position="903"/>
    </location>
</feature>
<comment type="caution">
    <text evidence="8">The sequence shown here is derived from an EMBL/GenBank/DDBJ whole genome shotgun (WGS) entry which is preliminary data.</text>
</comment>
<dbReference type="GO" id="GO:0016020">
    <property type="term" value="C:membrane"/>
    <property type="evidence" value="ECO:0007669"/>
    <property type="project" value="InterPro"/>
</dbReference>
<organism evidence="8 9">
    <name type="scientific">Phanerochaete sordida</name>
    <dbReference type="NCBI Taxonomy" id="48140"/>
    <lineage>
        <taxon>Eukaryota</taxon>
        <taxon>Fungi</taxon>
        <taxon>Dikarya</taxon>
        <taxon>Basidiomycota</taxon>
        <taxon>Agaricomycotina</taxon>
        <taxon>Agaricomycetes</taxon>
        <taxon>Polyporales</taxon>
        <taxon>Phanerochaetaceae</taxon>
        <taxon>Phanerochaete</taxon>
    </lineage>
</organism>
<dbReference type="PANTHER" id="PTHR12953:SF0">
    <property type="entry name" value="SUN DOMAIN-CONTAINING OSSIFICATION FACTOR"/>
    <property type="match status" value="1"/>
</dbReference>
<dbReference type="Pfam" id="PF07738">
    <property type="entry name" value="Sad1_UNC"/>
    <property type="match status" value="1"/>
</dbReference>
<evidence type="ECO:0000259" key="7">
    <source>
        <dbReference type="PROSITE" id="PS51469"/>
    </source>
</evidence>
<gene>
    <name evidence="8" type="ORF">PsYK624_087720</name>
</gene>
<keyword evidence="4" id="KW-0472">Membrane</keyword>
<keyword evidence="2" id="KW-0812">Transmembrane</keyword>
<dbReference type="EMBL" id="BPQB01000027">
    <property type="protein sequence ID" value="GJE92617.1"/>
    <property type="molecule type" value="Genomic_DNA"/>
</dbReference>
<protein>
    <submittedName>
        <fullName evidence="8">UNC-like C-terminal-domain-containing protein</fullName>
    </submittedName>
</protein>
<feature type="compositionally biased region" description="Low complexity" evidence="5">
    <location>
        <begin position="373"/>
        <end position="383"/>
    </location>
</feature>
<sequence length="903" mass="97670">MRSFRLLPVPLLALLFALPVLSEPTTPNDPFHHISALARKEPELPICCLRPLSPLEDTEEEVVLSFEEWKAKQAAGSDKSRPPVLGPQGPNPASQDSTADVVSETYPAVDASVGAGPTPAPFDPAEVDAPLFKIPITDRFNYASSDCSARVHAAHKTAKSASSILSSKKDRYMLSPCAANNQFVAVELCDDIRIDTVQLANYEFFSGVFKDFSVYVSKRYTSDPSAWTFAGTYRAENVRGVQSFHPPRTLSDFYRFIRIEFHSHYGNEYYCPVSLLRVYGLTHLEHWKWEQWEAESQARRALEIVPVSHPEIVVESTTTSLSWEDLPEPPKRGDHFAPSEVVSNEEHSTTSTPAQTLSDSSVHESMQEITAPSTSDSMSSILSTERTVAEPATPPSLSTQNTLSTSTSPDIGTDANNDASRQLNTDSSLYTTTSSSESRTTRTVSLSDSVPSSSISSSSSSSHLQSGSPQSISSVSTSNQSSQATRSVSTPVATVIQSVTVLPPASAPASGGESIYRTIMNRLTALESNSSLYARFVEDHAASVREMLRRLSEDVGRLEGIGRAQAQMYQRSVGQFERQQRRLEVEHSELISQVSRLTDEVILEKRLGIAQLCLLLAVLVFMAFTRGSRSEPLPGRQGSERVHSRTPSFVGWGQRTLNISGDWVNKLRQRSLSPSSSTAPTETPAKASVDPATLAVKVDFPSQDVQSGDAFPRSKRPHPITGGHRKVGSTTRPRTPQSARAHPFRHSSPSHPATPTSSASAAAVLTTRAGPPARPPIQRAHSSLIAQSFSTGGIGPVPKSARRWARTAHLHEVKSAAPTLGASRSEGARSRQPSTSDDDHADTGPTLARHADVFSPRPESPPAQPAPSPGVRGGLGLVDLDVANEADGWVDTDAESDSEHIRS</sequence>
<evidence type="ECO:0000256" key="3">
    <source>
        <dbReference type="ARBA" id="ARBA00022989"/>
    </source>
</evidence>
<dbReference type="SUPFAM" id="SSF49785">
    <property type="entry name" value="Galactose-binding domain-like"/>
    <property type="match status" value="1"/>
</dbReference>
<feature type="region of interest" description="Disordered" evidence="5">
    <location>
        <begin position="670"/>
        <end position="763"/>
    </location>
</feature>
<feature type="compositionally biased region" description="Low complexity" evidence="5">
    <location>
        <begin position="425"/>
        <end position="483"/>
    </location>
</feature>
<evidence type="ECO:0000256" key="4">
    <source>
        <dbReference type="ARBA" id="ARBA00023136"/>
    </source>
</evidence>
<keyword evidence="6" id="KW-0732">Signal</keyword>
<feature type="compositionally biased region" description="Polar residues" evidence="5">
    <location>
        <begin position="414"/>
        <end position="424"/>
    </location>
</feature>
<feature type="compositionally biased region" description="Polar residues" evidence="5">
    <location>
        <begin position="349"/>
        <end position="360"/>
    </location>
</feature>
<dbReference type="GO" id="GO:0005737">
    <property type="term" value="C:cytoplasm"/>
    <property type="evidence" value="ECO:0007669"/>
    <property type="project" value="TreeGrafter"/>
</dbReference>
<accession>A0A9P3GBA8</accession>